<sequence>MQSLIVIILLLLPSLLFASESTYVFVIDENYNPVQGYKLLGTQRDDIYISKIEPIKKWITNLRSQLIVMQDGYVYSVRDSIIVDKRKGIALLLIDFSQKKPLYFNPEEVLIDRDIKVLTANKNEAYSKIKTLFPSEIKKEARKEKISDYTALAEQYEKTGQWSLALSVYEDILKHKPEGNIINKIAILYYRLGNFKKAKEYFKMLSKDEQTVARLVGICIIEKDFEEALKFIKNSGLNSAYMHYLKGILYYLIGNKDRAYKEVSILFPLNNELAQNLRDLLR</sequence>
<reference evidence="2" key="1">
    <citation type="submission" date="2024-01" db="EMBL/GenBank/DDBJ databases">
        <title>The first autotrophic representatives of the genus Thermodesulfovibrio.</title>
        <authorList>
            <person name="Maltseva A.I."/>
            <person name="Elcheninov A.G."/>
            <person name="Kublanov I.V."/>
            <person name="Lebedinsky A.V."/>
            <person name="Frolov E.N."/>
        </authorList>
    </citation>
    <scope>NUCLEOTIDE SEQUENCE</scope>
    <source>
        <strain evidence="2">3907-1M</strain>
    </source>
</reference>
<keyword evidence="1" id="KW-0802">TPR repeat</keyword>
<dbReference type="PROSITE" id="PS50005">
    <property type="entry name" value="TPR"/>
    <property type="match status" value="1"/>
</dbReference>
<dbReference type="InterPro" id="IPR019734">
    <property type="entry name" value="TPR_rpt"/>
</dbReference>
<gene>
    <name evidence="2" type="ORF">V4D30_01740</name>
</gene>
<dbReference type="Gene3D" id="1.25.40.10">
    <property type="entry name" value="Tetratricopeptide repeat domain"/>
    <property type="match status" value="1"/>
</dbReference>
<dbReference type="Pfam" id="PF13174">
    <property type="entry name" value="TPR_6"/>
    <property type="match status" value="1"/>
</dbReference>
<dbReference type="InterPro" id="IPR011990">
    <property type="entry name" value="TPR-like_helical_dom_sf"/>
</dbReference>
<dbReference type="EMBL" id="CP144373">
    <property type="protein sequence ID" value="XCH47010.1"/>
    <property type="molecule type" value="Genomic_DNA"/>
</dbReference>
<dbReference type="AlphaFoldDB" id="A0AAU8GZL3"/>
<accession>A0AAU8GZL3</accession>
<protein>
    <submittedName>
        <fullName evidence="2">Tetratricopeptide repeat protein</fullName>
    </submittedName>
</protein>
<organism evidence="2">
    <name type="scientific">Thermodesulfovibrio autotrophicus</name>
    <dbReference type="NCBI Taxonomy" id="3118333"/>
    <lineage>
        <taxon>Bacteria</taxon>
        <taxon>Pseudomonadati</taxon>
        <taxon>Nitrospirota</taxon>
        <taxon>Thermodesulfovibrionia</taxon>
        <taxon>Thermodesulfovibrionales</taxon>
        <taxon>Thermodesulfovibrionaceae</taxon>
        <taxon>Thermodesulfovibrio</taxon>
    </lineage>
</organism>
<proteinExistence type="predicted"/>
<evidence type="ECO:0000313" key="2">
    <source>
        <dbReference type="EMBL" id="XCH47010.1"/>
    </source>
</evidence>
<dbReference type="KEGG" id="taut:V4D30_01740"/>
<evidence type="ECO:0000256" key="1">
    <source>
        <dbReference type="PROSITE-ProRule" id="PRU00339"/>
    </source>
</evidence>
<name>A0AAU8GZL3_9BACT</name>
<dbReference type="RefSeq" id="WP_353684537.1">
    <property type="nucleotide sequence ID" value="NZ_CP144373.1"/>
</dbReference>
<feature type="repeat" description="TPR" evidence="1">
    <location>
        <begin position="146"/>
        <end position="179"/>
    </location>
</feature>
<dbReference type="SUPFAM" id="SSF48452">
    <property type="entry name" value="TPR-like"/>
    <property type="match status" value="1"/>
</dbReference>